<evidence type="ECO:0000313" key="1">
    <source>
        <dbReference type="EMBL" id="USG60389.1"/>
    </source>
</evidence>
<protein>
    <submittedName>
        <fullName evidence="1">Uncharacterized protein</fullName>
    </submittedName>
</protein>
<gene>
    <name evidence="1" type="ORF">NBZ79_14550</name>
</gene>
<dbReference type="Proteomes" id="UP001056291">
    <property type="component" value="Chromosome"/>
</dbReference>
<evidence type="ECO:0000313" key="2">
    <source>
        <dbReference type="Proteomes" id="UP001056291"/>
    </source>
</evidence>
<dbReference type="EMBL" id="CP098747">
    <property type="protein sequence ID" value="USG60389.1"/>
    <property type="molecule type" value="Genomic_DNA"/>
</dbReference>
<name>A0ABY4W0K8_9PROT</name>
<sequence length="98" mass="10959">MEIDMFSRNEKYGQALHLQYGASNGEADGSSLNGHFKASSFWQRVLGFGQSQTSESTVEVDLLNAVSRQAAKRDYKILNKSVNENEIERLSVNNAFVK</sequence>
<accession>A0ABY4W0K8</accession>
<proteinExistence type="predicted"/>
<reference evidence="1" key="1">
    <citation type="submission" date="2022-06" db="EMBL/GenBank/DDBJ databases">
        <title>Sneathiella actinostolidae sp. nov., isolated from a sea anemonein the Western Pacific Ocean.</title>
        <authorList>
            <person name="Wei M.J."/>
        </authorList>
    </citation>
    <scope>NUCLEOTIDE SEQUENCE</scope>
    <source>
        <strain evidence="1">PHK-P5</strain>
    </source>
</reference>
<dbReference type="RefSeq" id="WP_251933270.1">
    <property type="nucleotide sequence ID" value="NZ_CP098747.1"/>
</dbReference>
<keyword evidence="2" id="KW-1185">Reference proteome</keyword>
<organism evidence="1 2">
    <name type="scientific">Sneathiella marina</name>
    <dbReference type="NCBI Taxonomy" id="2950108"/>
    <lineage>
        <taxon>Bacteria</taxon>
        <taxon>Pseudomonadati</taxon>
        <taxon>Pseudomonadota</taxon>
        <taxon>Alphaproteobacteria</taxon>
        <taxon>Sneathiellales</taxon>
        <taxon>Sneathiellaceae</taxon>
        <taxon>Sneathiella</taxon>
    </lineage>
</organism>